<feature type="domain" description="PDZ" evidence="5">
    <location>
        <begin position="301"/>
        <end position="375"/>
    </location>
</feature>
<dbReference type="AlphaFoldDB" id="A0A1M5ZEG2"/>
<evidence type="ECO:0000256" key="4">
    <source>
        <dbReference type="SAM" id="Phobius"/>
    </source>
</evidence>
<dbReference type="Gene3D" id="2.30.42.10">
    <property type="match status" value="1"/>
</dbReference>
<dbReference type="InterPro" id="IPR036034">
    <property type="entry name" value="PDZ_sf"/>
</dbReference>
<dbReference type="InterPro" id="IPR001478">
    <property type="entry name" value="PDZ"/>
</dbReference>
<dbReference type="Gene3D" id="2.40.10.10">
    <property type="entry name" value="Trypsin-like serine proteases"/>
    <property type="match status" value="2"/>
</dbReference>
<evidence type="ECO:0000259" key="5">
    <source>
        <dbReference type="SMART" id="SM00228"/>
    </source>
</evidence>
<dbReference type="GO" id="GO:0004252">
    <property type="term" value="F:serine-type endopeptidase activity"/>
    <property type="evidence" value="ECO:0007669"/>
    <property type="project" value="InterPro"/>
</dbReference>
<dbReference type="InterPro" id="IPR043504">
    <property type="entry name" value="Peptidase_S1_PA_chymotrypsin"/>
</dbReference>
<proteinExistence type="inferred from homology"/>
<dbReference type="SUPFAM" id="SSF50156">
    <property type="entry name" value="PDZ domain-like"/>
    <property type="match status" value="1"/>
</dbReference>
<accession>A0A1M5ZEG2</accession>
<comment type="similarity">
    <text evidence="1">Belongs to the peptidase S1C family.</text>
</comment>
<name>A0A1M5ZEG2_9CLOT</name>
<evidence type="ECO:0000256" key="1">
    <source>
        <dbReference type="ARBA" id="ARBA00010541"/>
    </source>
</evidence>
<dbReference type="PANTHER" id="PTHR22939:SF129">
    <property type="entry name" value="SERINE PROTEASE HTRA2, MITOCHONDRIAL"/>
    <property type="match status" value="1"/>
</dbReference>
<dbReference type="EMBL" id="FQXU01000008">
    <property type="protein sequence ID" value="SHI22617.1"/>
    <property type="molecule type" value="Genomic_DNA"/>
</dbReference>
<evidence type="ECO:0000313" key="6">
    <source>
        <dbReference type="EMBL" id="SHI22617.1"/>
    </source>
</evidence>
<keyword evidence="3" id="KW-0378">Hydrolase</keyword>
<feature type="transmembrane region" description="Helical" evidence="4">
    <location>
        <begin position="33"/>
        <end position="56"/>
    </location>
</feature>
<keyword evidence="4" id="KW-0472">Membrane</keyword>
<evidence type="ECO:0000256" key="3">
    <source>
        <dbReference type="ARBA" id="ARBA00022801"/>
    </source>
</evidence>
<gene>
    <name evidence="6" type="ORF">SAMN02745941_02880</name>
</gene>
<keyword evidence="2 6" id="KW-0645">Protease</keyword>
<dbReference type="PRINTS" id="PR00834">
    <property type="entry name" value="PROTEASES2C"/>
</dbReference>
<dbReference type="Pfam" id="PF13180">
    <property type="entry name" value="PDZ_2"/>
    <property type="match status" value="1"/>
</dbReference>
<dbReference type="Pfam" id="PF13365">
    <property type="entry name" value="Trypsin_2"/>
    <property type="match status" value="1"/>
</dbReference>
<dbReference type="InterPro" id="IPR001940">
    <property type="entry name" value="Peptidase_S1C"/>
</dbReference>
<evidence type="ECO:0000256" key="2">
    <source>
        <dbReference type="ARBA" id="ARBA00022670"/>
    </source>
</evidence>
<dbReference type="InterPro" id="IPR009003">
    <property type="entry name" value="Peptidase_S1_PA"/>
</dbReference>
<reference evidence="6 7" key="1">
    <citation type="submission" date="2016-11" db="EMBL/GenBank/DDBJ databases">
        <authorList>
            <person name="Jaros S."/>
            <person name="Januszkiewicz K."/>
            <person name="Wedrychowicz H."/>
        </authorList>
    </citation>
    <scope>NUCLEOTIDE SEQUENCE [LARGE SCALE GENOMIC DNA]</scope>
    <source>
        <strain evidence="6 7">DSM 6191</strain>
    </source>
</reference>
<dbReference type="Proteomes" id="UP000184241">
    <property type="component" value="Unassembled WGS sequence"/>
</dbReference>
<dbReference type="SUPFAM" id="SSF50494">
    <property type="entry name" value="Trypsin-like serine proteases"/>
    <property type="match status" value="1"/>
</dbReference>
<sequence>MSKDEKYSHTYTNKNDEAPISFKRNKKKHTIQLLSKSAALVAVSIATGIITSNVIVDKKIEELGLTSSIKKDITVEEQNLNYVYLSEIISKVGPSLVSISDDTDKLKKNGYNQQNITGVIIDNEGYIVTSYSSIKSFSNIYVKLSSVASSTQVAKLIGSYEQLDIAVIKIEGGNYPVSKFANDKDIRAGDRVVSLGNASANDYVGFVSSGIINSTSLTLDTSSSSKEQKIFKSIQNNTIVNEENNGGPLCNLNGDIIGINSLDFIDKHSKYGLSVVVGGSELESIVRSIIDTGNAEKMDLGFIGGATSSLNEEGINGIYVEWVYPESSVANAGIRPTDIIIELDNQKIRSIDDIDNIIKKHNIGDNISCRVLRGAENMDLVLTLVKYKLVL</sequence>
<organism evidence="6 7">
    <name type="scientific">Clostridium intestinale DSM 6191</name>
    <dbReference type="NCBI Taxonomy" id="1121320"/>
    <lineage>
        <taxon>Bacteria</taxon>
        <taxon>Bacillati</taxon>
        <taxon>Bacillota</taxon>
        <taxon>Clostridia</taxon>
        <taxon>Eubacteriales</taxon>
        <taxon>Clostridiaceae</taxon>
        <taxon>Clostridium</taxon>
    </lineage>
</organism>
<dbReference type="PANTHER" id="PTHR22939">
    <property type="entry name" value="SERINE PROTEASE FAMILY S1C HTRA-RELATED"/>
    <property type="match status" value="1"/>
</dbReference>
<protein>
    <submittedName>
        <fullName evidence="6">Serine protease Do</fullName>
    </submittedName>
</protein>
<dbReference type="GO" id="GO:0006508">
    <property type="term" value="P:proteolysis"/>
    <property type="evidence" value="ECO:0007669"/>
    <property type="project" value="UniProtKB-KW"/>
</dbReference>
<keyword evidence="4" id="KW-1133">Transmembrane helix</keyword>
<dbReference type="RefSeq" id="WP_073020457.1">
    <property type="nucleotide sequence ID" value="NZ_FQXU01000008.1"/>
</dbReference>
<keyword evidence="4" id="KW-0812">Transmembrane</keyword>
<dbReference type="SMART" id="SM00228">
    <property type="entry name" value="PDZ"/>
    <property type="match status" value="1"/>
</dbReference>
<evidence type="ECO:0000313" key="7">
    <source>
        <dbReference type="Proteomes" id="UP000184241"/>
    </source>
</evidence>